<dbReference type="HOGENOM" id="CLU_1489598_0_0_1"/>
<evidence type="ECO:0000313" key="7">
    <source>
        <dbReference type="EMBL" id="CAP61234.1"/>
    </source>
</evidence>
<dbReference type="RefSeq" id="XP_001903459.1">
    <property type="nucleotide sequence ID" value="XM_001903424.1"/>
</dbReference>
<gene>
    <name evidence="7" type="ORF">PODANS_3_1890</name>
</gene>
<organism evidence="7">
    <name type="scientific">Podospora anserina (strain S / ATCC MYA-4624 / DSM 980 / FGSC 10383)</name>
    <name type="common">Pleurage anserina</name>
    <dbReference type="NCBI Taxonomy" id="515849"/>
    <lineage>
        <taxon>Eukaryota</taxon>
        <taxon>Fungi</taxon>
        <taxon>Dikarya</taxon>
        <taxon>Ascomycota</taxon>
        <taxon>Pezizomycotina</taxon>
        <taxon>Sordariomycetes</taxon>
        <taxon>Sordariomycetidae</taxon>
        <taxon>Sordariales</taxon>
        <taxon>Podosporaceae</taxon>
        <taxon>Podospora</taxon>
        <taxon>Podospora anserina</taxon>
    </lineage>
</organism>
<dbReference type="SUPFAM" id="SSF103506">
    <property type="entry name" value="Mitochondrial carrier"/>
    <property type="match status" value="1"/>
</dbReference>
<dbReference type="OrthoDB" id="250329at2759"/>
<evidence type="ECO:0000256" key="3">
    <source>
        <dbReference type="ARBA" id="ARBA00022792"/>
    </source>
</evidence>
<proteinExistence type="predicted"/>
<keyword evidence="3" id="KW-0999">Mitochondrion inner membrane</keyword>
<dbReference type="AlphaFoldDB" id="B2ACR9"/>
<keyword evidence="2" id="KW-0812">Transmembrane</keyword>
<evidence type="ECO:0000256" key="6">
    <source>
        <dbReference type="SAM" id="MobiDB-lite"/>
    </source>
</evidence>
<name>B2ACR9_PODAN</name>
<keyword evidence="4" id="KW-1133">Transmembrane helix</keyword>
<dbReference type="VEuPathDB" id="FungiDB:PODANS_3_1890"/>
<dbReference type="EMBL" id="CU633448">
    <property type="protein sequence ID" value="CAP61234.1"/>
    <property type="molecule type" value="Genomic_DNA"/>
</dbReference>
<evidence type="ECO:0000256" key="1">
    <source>
        <dbReference type="ARBA" id="ARBA00004370"/>
    </source>
</evidence>
<protein>
    <submittedName>
        <fullName evidence="7">Podospora anserina S mat+ genomic DNA chromosome 3, supercontig 1</fullName>
    </submittedName>
</protein>
<dbReference type="KEGG" id="pan:PODANSg474"/>
<keyword evidence="3" id="KW-0496">Mitochondrion</keyword>
<dbReference type="InterPro" id="IPR023395">
    <property type="entry name" value="MCP_dom_sf"/>
</dbReference>
<sequence>MVWRSEGGAGRRLWTGYTALVARNLPFTALQFPLFEIFRGQIWNWKRGGAESSHTRKDYADSDQLQDTRQSKETRQNGPQVGSCRDRFGDGSKCCSLGQPCSVADHSIRCGQNENYAQRRELISPGNHMGNYEQDSPKRGGAWHLSGSYASWDMDGPGEWLISGLIRNGQDLAQRDITRPS</sequence>
<feature type="region of interest" description="Disordered" evidence="6">
    <location>
        <begin position="52"/>
        <end position="84"/>
    </location>
</feature>
<evidence type="ECO:0000256" key="4">
    <source>
        <dbReference type="ARBA" id="ARBA00022989"/>
    </source>
</evidence>
<comment type="subcellular location">
    <subcellularLocation>
        <location evidence="1">Membrane</location>
    </subcellularLocation>
</comment>
<dbReference type="GO" id="GO:0016020">
    <property type="term" value="C:membrane"/>
    <property type="evidence" value="ECO:0007669"/>
    <property type="project" value="UniProtKB-SubCell"/>
</dbReference>
<dbReference type="GeneID" id="6187403"/>
<reference evidence="7" key="2">
    <citation type="submission" date="2008-07" db="EMBL/GenBank/DDBJ databases">
        <authorList>
            <person name="Genoscope - CEA"/>
        </authorList>
    </citation>
    <scope>NUCLEOTIDE SEQUENCE</scope>
    <source>
        <strain evidence="7">S mat+</strain>
    </source>
</reference>
<accession>B2ACR9</accession>
<reference evidence="7" key="1">
    <citation type="journal article" date="2008" name="Genome Biol.">
        <title>The genome sequence of the model ascomycete fungus Podospora anserina.</title>
        <authorList>
            <person name="Espagne E."/>
            <person name="Lespinet O."/>
            <person name="Malagnac F."/>
            <person name="Da Silva C."/>
            <person name="Jaillon O."/>
            <person name="Porcel B.M."/>
            <person name="Couloux A."/>
            <person name="Aury J.-M."/>
            <person name="Segurens B."/>
            <person name="Poulain J."/>
            <person name="Anthouard V."/>
            <person name="Grossetete S."/>
            <person name="Khalili H."/>
            <person name="Coppin E."/>
            <person name="Dequard-Chablat M."/>
            <person name="Picard M."/>
            <person name="Contamine V."/>
            <person name="Arnaise S."/>
            <person name="Bourdais A."/>
            <person name="Berteaux-Lecellier V."/>
            <person name="Gautheret D."/>
            <person name="de Vries R.P."/>
            <person name="Battaglia E."/>
            <person name="Coutinho P.M."/>
            <person name="Danchin E.G.J."/>
            <person name="Henrissat B."/>
            <person name="El Khoury R."/>
            <person name="Sainsard-Chanet A."/>
            <person name="Boivin A."/>
            <person name="Pinan-Lucarre B."/>
            <person name="Sellem C.H."/>
            <person name="Debuchy R."/>
            <person name="Wincker P."/>
            <person name="Weissenbach J."/>
            <person name="Silar P."/>
        </authorList>
    </citation>
    <scope>NUCLEOTIDE SEQUENCE [LARGE SCALE GENOMIC DNA]</scope>
    <source>
        <strain evidence="7">S mat+</strain>
    </source>
</reference>
<evidence type="ECO:0000256" key="5">
    <source>
        <dbReference type="ARBA" id="ARBA00023136"/>
    </source>
</evidence>
<evidence type="ECO:0000256" key="2">
    <source>
        <dbReference type="ARBA" id="ARBA00022692"/>
    </source>
</evidence>
<keyword evidence="5" id="KW-0472">Membrane</keyword>